<evidence type="ECO:0000313" key="13">
    <source>
        <dbReference type="Proteomes" id="UP000019384"/>
    </source>
</evidence>
<dbReference type="InterPro" id="IPR003721">
    <property type="entry name" value="Pantoate_ligase"/>
</dbReference>
<organism evidence="12 13">
    <name type="scientific">Kuraishia capsulata CBS 1993</name>
    <dbReference type="NCBI Taxonomy" id="1382522"/>
    <lineage>
        <taxon>Eukaryota</taxon>
        <taxon>Fungi</taxon>
        <taxon>Dikarya</taxon>
        <taxon>Ascomycota</taxon>
        <taxon>Saccharomycotina</taxon>
        <taxon>Pichiomycetes</taxon>
        <taxon>Pichiales</taxon>
        <taxon>Pichiaceae</taxon>
        <taxon>Kuraishia</taxon>
    </lineage>
</organism>
<comment type="pathway">
    <text evidence="1">Cofactor biosynthesis; (R)-pantothenate biosynthesis; (R)-pantothenate from (R)-pantoate and beta-alanine: step 1/1.</text>
</comment>
<evidence type="ECO:0000256" key="11">
    <source>
        <dbReference type="ARBA" id="ARBA00048258"/>
    </source>
</evidence>
<evidence type="ECO:0000256" key="7">
    <source>
        <dbReference type="ARBA" id="ARBA00022741"/>
    </source>
</evidence>
<accession>W6MPF0</accession>
<evidence type="ECO:0000256" key="6">
    <source>
        <dbReference type="ARBA" id="ARBA00022655"/>
    </source>
</evidence>
<gene>
    <name evidence="12" type="ORF">KUCA_T00004180001</name>
</gene>
<dbReference type="InterPro" id="IPR042176">
    <property type="entry name" value="Pantoate_ligase_C"/>
</dbReference>
<evidence type="ECO:0000256" key="1">
    <source>
        <dbReference type="ARBA" id="ARBA00004990"/>
    </source>
</evidence>
<dbReference type="AlphaFoldDB" id="W6MPF0"/>
<evidence type="ECO:0000256" key="9">
    <source>
        <dbReference type="ARBA" id="ARBA00029902"/>
    </source>
</evidence>
<name>W6MPF0_9ASCO</name>
<evidence type="ECO:0000256" key="8">
    <source>
        <dbReference type="ARBA" id="ARBA00022840"/>
    </source>
</evidence>
<dbReference type="GeneID" id="34521576"/>
<dbReference type="HOGENOM" id="CLU_047148_1_0_1"/>
<dbReference type="Gene3D" id="3.40.50.620">
    <property type="entry name" value="HUPs"/>
    <property type="match status" value="1"/>
</dbReference>
<comment type="catalytic activity">
    <reaction evidence="11">
        <text>(R)-pantoate + beta-alanine + ATP = (R)-pantothenate + AMP + diphosphate + H(+)</text>
        <dbReference type="Rhea" id="RHEA:10912"/>
        <dbReference type="ChEBI" id="CHEBI:15378"/>
        <dbReference type="ChEBI" id="CHEBI:15980"/>
        <dbReference type="ChEBI" id="CHEBI:29032"/>
        <dbReference type="ChEBI" id="CHEBI:30616"/>
        <dbReference type="ChEBI" id="CHEBI:33019"/>
        <dbReference type="ChEBI" id="CHEBI:57966"/>
        <dbReference type="ChEBI" id="CHEBI:456215"/>
        <dbReference type="EC" id="6.3.2.1"/>
    </reaction>
</comment>
<keyword evidence="5" id="KW-0436">Ligase</keyword>
<dbReference type="STRING" id="1382522.W6MPF0"/>
<evidence type="ECO:0000313" key="12">
    <source>
        <dbReference type="EMBL" id="CDK28198.1"/>
    </source>
</evidence>
<sequence length="283" mass="31012">MGALHAGHCSLVQKSLERDDATIVSIFVNPSQFAPTEDFDVYPRTFDSDLEILDSLESRSEQAHDWKKVAAVFAPKVSEMYPNGIPLDVSKQVGAFVSVQGLGDKLEGATRPQFFRGVATVVTKLLNVCSPTSAYFGQKDIQQTVVVKRLVQDLLINTEIVVVPTVREQSGLALSSRNSYLANDVKNDSAVISQSLQKAEIAYYEQKTRDASEIRQIVLDKLLPYTNGDLAAYRLDYISVNHPQTLEQLNEVVPGVGAVLSIAIYVPNAGGSETRLIDNVVLK</sequence>
<comment type="similarity">
    <text evidence="2">Belongs to the pantothenate synthetase family.</text>
</comment>
<dbReference type="UniPathway" id="UPA00028">
    <property type="reaction ID" value="UER00005"/>
</dbReference>
<dbReference type="Pfam" id="PF02569">
    <property type="entry name" value="Pantoate_ligase"/>
    <property type="match status" value="1"/>
</dbReference>
<dbReference type="GO" id="GO:0005524">
    <property type="term" value="F:ATP binding"/>
    <property type="evidence" value="ECO:0007669"/>
    <property type="project" value="UniProtKB-KW"/>
</dbReference>
<reference evidence="12" key="2">
    <citation type="submission" date="2014-02" db="EMBL/GenBank/DDBJ databases">
        <title>Complete DNA sequence of /Kuraishia capsulata/ illustrates novel genomic features among budding yeasts (/Saccharomycotina/).</title>
        <authorList>
            <person name="Morales L."/>
            <person name="Noel B."/>
            <person name="Porcel B."/>
            <person name="Marcet-Houben M."/>
            <person name="Hullo M-F."/>
            <person name="Sacerdot C."/>
            <person name="Tekaia F."/>
            <person name="Leh-Louis V."/>
            <person name="Despons L."/>
            <person name="Khanna V."/>
            <person name="Aury J-M."/>
            <person name="Barbe V."/>
            <person name="Couloux A."/>
            <person name="Labadie K."/>
            <person name="Pelletier E."/>
            <person name="Souciet J-L."/>
            <person name="Boekhout T."/>
            <person name="Gabaldon T."/>
            <person name="Wincker P."/>
            <person name="Dujon B."/>
        </authorList>
    </citation>
    <scope>NUCLEOTIDE SEQUENCE</scope>
    <source>
        <strain evidence="12">CBS 1993</strain>
    </source>
</reference>
<dbReference type="SUPFAM" id="SSF52374">
    <property type="entry name" value="Nucleotidylyl transferase"/>
    <property type="match status" value="1"/>
</dbReference>
<evidence type="ECO:0000256" key="5">
    <source>
        <dbReference type="ARBA" id="ARBA00022598"/>
    </source>
</evidence>
<dbReference type="RefSeq" id="XP_022460188.1">
    <property type="nucleotide sequence ID" value="XM_022600887.1"/>
</dbReference>
<evidence type="ECO:0000256" key="10">
    <source>
        <dbReference type="ARBA" id="ARBA00032806"/>
    </source>
</evidence>
<keyword evidence="13" id="KW-1185">Reference proteome</keyword>
<dbReference type="PANTHER" id="PTHR21299">
    <property type="entry name" value="CYTIDYLATE KINASE/PANTOATE-BETA-ALANINE LIGASE"/>
    <property type="match status" value="1"/>
</dbReference>
<dbReference type="HAMAP" id="MF_00158">
    <property type="entry name" value="PanC"/>
    <property type="match status" value="1"/>
</dbReference>
<reference evidence="12" key="1">
    <citation type="submission" date="2013-12" db="EMBL/GenBank/DDBJ databases">
        <authorList>
            <person name="Genoscope - CEA"/>
        </authorList>
    </citation>
    <scope>NUCLEOTIDE SEQUENCE</scope>
    <source>
        <strain evidence="12">CBS 1993</strain>
    </source>
</reference>
<dbReference type="NCBIfam" id="TIGR00018">
    <property type="entry name" value="panC"/>
    <property type="match status" value="1"/>
</dbReference>
<dbReference type="Proteomes" id="UP000019384">
    <property type="component" value="Unassembled WGS sequence"/>
</dbReference>
<keyword evidence="6" id="KW-0566">Pantothenate biosynthesis</keyword>
<dbReference type="EMBL" id="HG793129">
    <property type="protein sequence ID" value="CDK28198.1"/>
    <property type="molecule type" value="Genomic_DNA"/>
</dbReference>
<dbReference type="GO" id="GO:0015940">
    <property type="term" value="P:pantothenate biosynthetic process"/>
    <property type="evidence" value="ECO:0007669"/>
    <property type="project" value="UniProtKB-UniPathway"/>
</dbReference>
<protein>
    <recommendedName>
        <fullName evidence="4">Pantoate--beta-alanine ligase</fullName>
        <ecNumber evidence="3">6.3.2.1</ecNumber>
    </recommendedName>
    <alternativeName>
        <fullName evidence="10">Pantoate-activating enzyme</fullName>
    </alternativeName>
    <alternativeName>
        <fullName evidence="9">Pantothenate synthetase</fullName>
    </alternativeName>
</protein>
<dbReference type="OrthoDB" id="2020436at2759"/>
<dbReference type="PANTHER" id="PTHR21299:SF1">
    <property type="entry name" value="PANTOATE--BETA-ALANINE LIGASE"/>
    <property type="match status" value="1"/>
</dbReference>
<dbReference type="EC" id="6.3.2.1" evidence="3"/>
<keyword evidence="8" id="KW-0067">ATP-binding</keyword>
<dbReference type="InterPro" id="IPR014729">
    <property type="entry name" value="Rossmann-like_a/b/a_fold"/>
</dbReference>
<evidence type="ECO:0000256" key="2">
    <source>
        <dbReference type="ARBA" id="ARBA00009256"/>
    </source>
</evidence>
<dbReference type="GO" id="GO:0004592">
    <property type="term" value="F:pantoate-beta-alanine ligase activity"/>
    <property type="evidence" value="ECO:0007669"/>
    <property type="project" value="UniProtKB-EC"/>
</dbReference>
<evidence type="ECO:0000256" key="4">
    <source>
        <dbReference type="ARBA" id="ARBA00015647"/>
    </source>
</evidence>
<evidence type="ECO:0000256" key="3">
    <source>
        <dbReference type="ARBA" id="ARBA00012219"/>
    </source>
</evidence>
<keyword evidence="7" id="KW-0547">Nucleotide-binding</keyword>
<dbReference type="Gene3D" id="3.30.1300.10">
    <property type="entry name" value="Pantoate-beta-alanine ligase, C-terminal domain"/>
    <property type="match status" value="1"/>
</dbReference>
<proteinExistence type="inferred from homology"/>